<dbReference type="AlphaFoldDB" id="A0AAW2FCV9"/>
<protein>
    <submittedName>
        <fullName evidence="2">Uncharacterized protein</fullName>
    </submittedName>
</protein>
<feature type="region of interest" description="Disordered" evidence="1">
    <location>
        <begin position="880"/>
        <end position="902"/>
    </location>
</feature>
<evidence type="ECO:0000313" key="2">
    <source>
        <dbReference type="EMBL" id="KAL0113713.1"/>
    </source>
</evidence>
<gene>
    <name evidence="2" type="ORF">PUN28_012679</name>
</gene>
<evidence type="ECO:0000256" key="1">
    <source>
        <dbReference type="SAM" id="MobiDB-lite"/>
    </source>
</evidence>
<keyword evidence="3" id="KW-1185">Reference proteome</keyword>
<sequence>MARHIKEINSSILVHIYILPRLMANLCDWANQDVTFGMEKYGLYFDKIRVFFVPSLEHRIYSLLEEFVYNTNSRWTKQCPCLEKFFGGIITWRDSLDNAGEGDIDSMEKIIKIIIKFITKNNPITFFLDSITLYRRLNKVCRELDSLGIENNILRSSTARNFVDERDSSLNCDCCTDFNTTIDRSVNLNAVFCNARKSMKYKRTVKSLVKNTYNGGIKYAQPSTSKYRERRRVLGSNKNFLQQNEENSNQYSTRVAIGSQNNDIDSRMKSFNEKPCDFKLKKIRNSMKLKIIVRDMFSEDYKRTSFKTSRLPLPCRPSDLITLIFEADPFLIETCLIVMKRKFENSMYNVSSCLNNVLDKLNTKFSKALRLNCEIYPGYISFKLKAGDIKKCLFVARVPVCQNVRKRTIQQVHSVSSANTNLNSVNEEEISESKCHERRSDSDINFNALECTDEDAENFGARCSQLDQSSVKDVTIDTSQNVAENNNEKSVARTMTENASRCVRPLAISSRDNSPRDVAEVISNATSCLDKINCDGNAKKCSRENYAGTDDGIGNIFRNNDSGSTTQITDVSDPKWICSSEKKSNPENVTCNTDTCSVTSFVQNSDDDKQLVELNYNRFSRGNINSTDKRFSTEKNDNDTLDSTKVDLEYSSHCSCQRDDFVNVTFNDDTSEENIFCTFETSHANVDATEARTSYSKTVQISPRNNNLLTISVRVPRSTILLKEIDVDAGYSRTIWLISSGDKNAPDGTKASDQRSETASHSARALIVSEEGSNLSNINTEMFNVEDYAQDFIASRIRFSTPKGKSQTNEDLRTSGISTSQYLRAENHSSYATSNSSLRYRSFATSEFIINSKRDKFREPDKLKKPSKFRRREFMRSRSKISSGTSTTIKREATPRRHLNDYPAKTRPQAILAMTKFRNSVDKSVDRVKHLFRAKLRKILFSDKMTKAVSRNKESFRDIKKNQTGDRYMKQGCVTSRSTCECCRQDYIVSSCESSNVILSIRKTNKENTQFHDYKSTNGSRDLLRFRSIKTSPCNGLTSVTNNVEKRSSRYDGKKKITNATNYDKSCHRYDFKRSRTSIMVSSESTEISLTQNDSKYSRHCTCKRKEKICDKKHIFGALTDVCNDYIDDLDRDFKLRLLKYVKLCKSIKHSLTRTLRSNDIYGINTPSQSDNDL</sequence>
<dbReference type="Proteomes" id="UP001430953">
    <property type="component" value="Unassembled WGS sequence"/>
</dbReference>
<reference evidence="2 3" key="1">
    <citation type="submission" date="2023-03" db="EMBL/GenBank/DDBJ databases">
        <title>High recombination rates correlate with genetic variation in Cardiocondyla obscurior ants.</title>
        <authorList>
            <person name="Errbii M."/>
        </authorList>
    </citation>
    <scope>NUCLEOTIDE SEQUENCE [LARGE SCALE GENOMIC DNA]</scope>
    <source>
        <strain evidence="2">Alpha-2009</strain>
        <tissue evidence="2">Whole body</tissue>
    </source>
</reference>
<accession>A0AAW2FCV9</accession>
<name>A0AAW2FCV9_9HYME</name>
<feature type="compositionally biased region" description="Basic and acidic residues" evidence="1">
    <location>
        <begin position="889"/>
        <end position="900"/>
    </location>
</feature>
<comment type="caution">
    <text evidence="2">The sequence shown here is derived from an EMBL/GenBank/DDBJ whole genome shotgun (WGS) entry which is preliminary data.</text>
</comment>
<evidence type="ECO:0000313" key="3">
    <source>
        <dbReference type="Proteomes" id="UP001430953"/>
    </source>
</evidence>
<organism evidence="2 3">
    <name type="scientific">Cardiocondyla obscurior</name>
    <dbReference type="NCBI Taxonomy" id="286306"/>
    <lineage>
        <taxon>Eukaryota</taxon>
        <taxon>Metazoa</taxon>
        <taxon>Ecdysozoa</taxon>
        <taxon>Arthropoda</taxon>
        <taxon>Hexapoda</taxon>
        <taxon>Insecta</taxon>
        <taxon>Pterygota</taxon>
        <taxon>Neoptera</taxon>
        <taxon>Endopterygota</taxon>
        <taxon>Hymenoptera</taxon>
        <taxon>Apocrita</taxon>
        <taxon>Aculeata</taxon>
        <taxon>Formicoidea</taxon>
        <taxon>Formicidae</taxon>
        <taxon>Myrmicinae</taxon>
        <taxon>Cardiocondyla</taxon>
    </lineage>
</organism>
<proteinExistence type="predicted"/>
<dbReference type="EMBL" id="JADYXP020000012">
    <property type="protein sequence ID" value="KAL0113713.1"/>
    <property type="molecule type" value="Genomic_DNA"/>
</dbReference>